<protein>
    <submittedName>
        <fullName evidence="2">Uncharacterized protein</fullName>
    </submittedName>
</protein>
<feature type="compositionally biased region" description="Basic and acidic residues" evidence="1">
    <location>
        <begin position="30"/>
        <end position="43"/>
    </location>
</feature>
<dbReference type="AlphaFoldDB" id="J9ARW8"/>
<sequence length="54" mass="5928">RNGGGNLQTAESSNENLCDHPAKYPVSRHTKSEAEADPEKSFQKLESNTCKVSH</sequence>
<reference evidence="3" key="1">
    <citation type="submission" date="2012-08" db="EMBL/GenBank/DDBJ databases">
        <title>The Genome Sequence of Wuchereria bancrofti.</title>
        <authorList>
            <person name="Nutman T.B."/>
            <person name="Fink D.L."/>
            <person name="Russ C."/>
            <person name="Young S."/>
            <person name="Zeng Q."/>
            <person name="Koehrsen M."/>
            <person name="Alvarado L."/>
            <person name="Berlin A."/>
            <person name="Chapman S.B."/>
            <person name="Chen Z."/>
            <person name="Freedman E."/>
            <person name="Gellesch M."/>
            <person name="Goldberg J."/>
            <person name="Griggs A."/>
            <person name="Gujja S."/>
            <person name="Heilman E.R."/>
            <person name="Heiman D."/>
            <person name="Hepburn T."/>
            <person name="Howarth C."/>
            <person name="Jen D."/>
            <person name="Larson L."/>
            <person name="Lewis B."/>
            <person name="Mehta T."/>
            <person name="Park D."/>
            <person name="Pearson M."/>
            <person name="Roberts A."/>
            <person name="Saif S."/>
            <person name="Shea T."/>
            <person name="Shenoy N."/>
            <person name="Sisk P."/>
            <person name="Stolte C."/>
            <person name="Sykes S."/>
            <person name="Walk T."/>
            <person name="White J."/>
            <person name="Yandava C."/>
            <person name="Haas B."/>
            <person name="Henn M.R."/>
            <person name="Nusbaum C."/>
            <person name="Birren B."/>
        </authorList>
    </citation>
    <scope>NUCLEOTIDE SEQUENCE [LARGE SCALE GENOMIC DNA]</scope>
    <source>
        <strain evidence="3">NA</strain>
    </source>
</reference>
<gene>
    <name evidence="2" type="ORF">WUBG_11957</name>
</gene>
<feature type="compositionally biased region" description="Polar residues" evidence="1">
    <location>
        <begin position="44"/>
        <end position="54"/>
    </location>
</feature>
<dbReference type="Proteomes" id="UP000004810">
    <property type="component" value="Unassembled WGS sequence"/>
</dbReference>
<evidence type="ECO:0000313" key="2">
    <source>
        <dbReference type="EMBL" id="EJW77135.1"/>
    </source>
</evidence>
<evidence type="ECO:0000313" key="3">
    <source>
        <dbReference type="Proteomes" id="UP000004810"/>
    </source>
</evidence>
<comment type="caution">
    <text evidence="2">The sequence shown here is derived from an EMBL/GenBank/DDBJ whole genome shotgun (WGS) entry which is preliminary data.</text>
</comment>
<name>J9ARW8_WUCBA</name>
<feature type="compositionally biased region" description="Polar residues" evidence="1">
    <location>
        <begin position="7"/>
        <end position="16"/>
    </location>
</feature>
<feature type="non-terminal residue" evidence="2">
    <location>
        <position position="1"/>
    </location>
</feature>
<feature type="region of interest" description="Disordered" evidence="1">
    <location>
        <begin position="1"/>
        <end position="54"/>
    </location>
</feature>
<organism evidence="2 3">
    <name type="scientific">Wuchereria bancrofti</name>
    <dbReference type="NCBI Taxonomy" id="6293"/>
    <lineage>
        <taxon>Eukaryota</taxon>
        <taxon>Metazoa</taxon>
        <taxon>Ecdysozoa</taxon>
        <taxon>Nematoda</taxon>
        <taxon>Chromadorea</taxon>
        <taxon>Rhabditida</taxon>
        <taxon>Spirurina</taxon>
        <taxon>Spiruromorpha</taxon>
        <taxon>Filarioidea</taxon>
        <taxon>Onchocercidae</taxon>
        <taxon>Wuchereria</taxon>
    </lineage>
</organism>
<evidence type="ECO:0000256" key="1">
    <source>
        <dbReference type="SAM" id="MobiDB-lite"/>
    </source>
</evidence>
<proteinExistence type="predicted"/>
<accession>J9ARW8</accession>
<dbReference type="EMBL" id="ADBV01008155">
    <property type="protein sequence ID" value="EJW77135.1"/>
    <property type="molecule type" value="Genomic_DNA"/>
</dbReference>